<dbReference type="HOGENOM" id="CLU_1814608_0_0_5"/>
<dbReference type="EMBL" id="CP006644">
    <property type="protein sequence ID" value="AHE56305.1"/>
    <property type="molecule type" value="Genomic_DNA"/>
</dbReference>
<dbReference type="KEGG" id="ssan:NX02_23450"/>
<dbReference type="STRING" id="1123269.NX02_23450"/>
<protein>
    <submittedName>
        <fullName evidence="1">Uncharacterized protein</fullName>
    </submittedName>
</protein>
<evidence type="ECO:0000313" key="1">
    <source>
        <dbReference type="EMBL" id="AHE56305.1"/>
    </source>
</evidence>
<dbReference type="Proteomes" id="UP000018851">
    <property type="component" value="Chromosome"/>
</dbReference>
<dbReference type="PATRIC" id="fig|1123269.5.peg.4591"/>
<gene>
    <name evidence="1" type="ORF">NX02_23450</name>
</gene>
<dbReference type="AlphaFoldDB" id="W0AKU0"/>
<keyword evidence="2" id="KW-1185">Reference proteome</keyword>
<name>W0AKU0_9SPHN</name>
<reference evidence="1 2" key="1">
    <citation type="submission" date="2013-07" db="EMBL/GenBank/DDBJ databases">
        <title>Completed genome of Sphingomonas sanxanigenens NX02.</title>
        <authorList>
            <person name="Ma T."/>
            <person name="Huang H."/>
            <person name="Wu M."/>
            <person name="Li X."/>
            <person name="Li G."/>
        </authorList>
    </citation>
    <scope>NUCLEOTIDE SEQUENCE [LARGE SCALE GENOMIC DNA]</scope>
    <source>
        <strain evidence="1 2">NX02</strain>
    </source>
</reference>
<proteinExistence type="predicted"/>
<evidence type="ECO:0000313" key="2">
    <source>
        <dbReference type="Proteomes" id="UP000018851"/>
    </source>
</evidence>
<sequence length="142" mass="14720">MPFMTILAGVMLAVEPVAVPACTLPPLSVDVDLESFVASGRDASPERIAAIRMGTMANLGRAFYLLCTDGKVTQATLAGRALTIRNGEGAADPRFYVAEGAPKRLVLQFAFGDGPPPSTAQASHALLCLAHPHEGACAVDDA</sequence>
<organism evidence="1 2">
    <name type="scientific">Sphingomonas sanxanigenens DSM 19645 = NX02</name>
    <dbReference type="NCBI Taxonomy" id="1123269"/>
    <lineage>
        <taxon>Bacteria</taxon>
        <taxon>Pseudomonadati</taxon>
        <taxon>Pseudomonadota</taxon>
        <taxon>Alphaproteobacteria</taxon>
        <taxon>Sphingomonadales</taxon>
        <taxon>Sphingomonadaceae</taxon>
        <taxon>Sphingomonas</taxon>
    </lineage>
</organism>
<accession>W0AKU0</accession>